<feature type="compositionally biased region" description="Basic and acidic residues" evidence="1">
    <location>
        <begin position="60"/>
        <end position="73"/>
    </location>
</feature>
<protein>
    <submittedName>
        <fullName evidence="3">Uncharacterized protein</fullName>
    </submittedName>
</protein>
<accession>A0AAC9WHF9</accession>
<dbReference type="EMBL" id="CP017603">
    <property type="protein sequence ID" value="AOY74573.1"/>
    <property type="molecule type" value="Genomic_DNA"/>
</dbReference>
<dbReference type="AlphaFoldDB" id="A0AAC9WHF9"/>
<dbReference type="Proteomes" id="UP000177894">
    <property type="component" value="Chromosome"/>
</dbReference>
<name>A0AAC9WHF9_9CLOT</name>
<dbReference type="KEGG" id="cfm:BJL90_00540"/>
<evidence type="ECO:0000256" key="1">
    <source>
        <dbReference type="SAM" id="MobiDB-lite"/>
    </source>
</evidence>
<evidence type="ECO:0000313" key="4">
    <source>
        <dbReference type="Proteomes" id="UP000177894"/>
    </source>
</evidence>
<dbReference type="EMBL" id="CP020559">
    <property type="protein sequence ID" value="ARE88933.1"/>
    <property type="molecule type" value="Genomic_DNA"/>
</dbReference>
<evidence type="ECO:0000313" key="2">
    <source>
        <dbReference type="EMBL" id="AOY74573.1"/>
    </source>
</evidence>
<dbReference type="RefSeq" id="WP_070963365.1">
    <property type="nucleotide sequence ID" value="NZ_CP017603.1"/>
</dbReference>
<sequence length="86" mass="9137">MTSFEDVVITKGGGYVLTGTMTNGQVSVEVNESGVTAGGGMGGMGGRRGQWPEGEMPNEGMRRSPENMERPEGMEMPAEGMKEPRI</sequence>
<evidence type="ECO:0000313" key="3">
    <source>
        <dbReference type="EMBL" id="ARE88933.1"/>
    </source>
</evidence>
<proteinExistence type="predicted"/>
<organism evidence="3 5">
    <name type="scientific">Clostridium formicaceticum</name>
    <dbReference type="NCBI Taxonomy" id="1497"/>
    <lineage>
        <taxon>Bacteria</taxon>
        <taxon>Bacillati</taxon>
        <taxon>Bacillota</taxon>
        <taxon>Clostridia</taxon>
        <taxon>Eubacteriales</taxon>
        <taxon>Clostridiaceae</taxon>
        <taxon>Clostridium</taxon>
    </lineage>
</organism>
<dbReference type="Proteomes" id="UP000192478">
    <property type="component" value="Chromosome"/>
</dbReference>
<reference evidence="2 4" key="1">
    <citation type="submission" date="2016-10" db="EMBL/GenBank/DDBJ databases">
        <title>Complete Genome Sequence of Acetogen Clostridium formicoaceticum ATCC 27076.</title>
        <authorList>
            <person name="Bao T."/>
            <person name="Cheng C."/>
            <person name="Zhao J."/>
            <person name="Yang S.-T."/>
            <person name="Wang J."/>
            <person name="Wang M."/>
        </authorList>
    </citation>
    <scope>NUCLEOTIDE SEQUENCE [LARGE SCALE GENOMIC DNA]</scope>
    <source>
        <strain evidence="2 4">ATCC 27076</strain>
    </source>
</reference>
<keyword evidence="4" id="KW-1185">Reference proteome</keyword>
<evidence type="ECO:0000313" key="5">
    <source>
        <dbReference type="Proteomes" id="UP000192478"/>
    </source>
</evidence>
<feature type="region of interest" description="Disordered" evidence="1">
    <location>
        <begin position="33"/>
        <end position="86"/>
    </location>
</feature>
<reference evidence="3 5" key="2">
    <citation type="submission" date="2017-03" db="EMBL/GenBank/DDBJ databases">
        <title>Complete sequence of Clostridium formicaceticum DSM 92.</title>
        <authorList>
            <person name="Poehlein A."/>
            <person name="Karl M."/>
            <person name="Bengelsdorf F.R."/>
            <person name="Duerre P."/>
            <person name="Daniel R."/>
        </authorList>
    </citation>
    <scope>NUCLEOTIDE SEQUENCE [LARGE SCALE GENOMIC DNA]</scope>
    <source>
        <strain evidence="3 5">DSM 92</strain>
    </source>
</reference>
<feature type="compositionally biased region" description="Gly residues" evidence="1">
    <location>
        <begin position="36"/>
        <end position="48"/>
    </location>
</feature>
<gene>
    <name evidence="2" type="ORF">BJL90_00540</name>
    <name evidence="3" type="ORF">CLFO_33390</name>
</gene>